<dbReference type="GO" id="GO:0000271">
    <property type="term" value="P:polysaccharide biosynthetic process"/>
    <property type="evidence" value="ECO:0007669"/>
    <property type="project" value="InterPro"/>
</dbReference>
<sequence length="129" mass="14752">MAIPPRVSQVLRFLSAGGLGVLLYYLVLYGLTDLIGVCYIISAVIASIANLILSFILQKFWTFENKNRKNVRRQMIIYTTMWILFLAANLLLLYVMVEYAHFWYLAAQAIITVVLTVTSYFATKKIFAN</sequence>
<evidence type="ECO:0000256" key="2">
    <source>
        <dbReference type="ARBA" id="ARBA00009399"/>
    </source>
</evidence>
<evidence type="ECO:0000256" key="3">
    <source>
        <dbReference type="ARBA" id="ARBA00022692"/>
    </source>
</evidence>
<name>A0A2M6W7L2_9BACT</name>
<evidence type="ECO:0000256" key="5">
    <source>
        <dbReference type="ARBA" id="ARBA00023136"/>
    </source>
</evidence>
<reference evidence="9" key="1">
    <citation type="submission" date="2017-09" db="EMBL/GenBank/DDBJ databases">
        <title>Depth-based differentiation of microbial function through sediment-hosted aquifers and enrichment of novel symbionts in the deep terrestrial subsurface.</title>
        <authorList>
            <person name="Probst A.J."/>
            <person name="Ladd B."/>
            <person name="Jarett J.K."/>
            <person name="Geller-Mcgrath D.E."/>
            <person name="Sieber C.M.K."/>
            <person name="Emerson J.B."/>
            <person name="Anantharaman K."/>
            <person name="Thomas B.C."/>
            <person name="Malmstrom R."/>
            <person name="Stieglmeier M."/>
            <person name="Klingl A."/>
            <person name="Woyke T."/>
            <person name="Ryan C.M."/>
            <person name="Banfield J.F."/>
        </authorList>
    </citation>
    <scope>NUCLEOTIDE SEQUENCE [LARGE SCALE GENOMIC DNA]</scope>
</reference>
<dbReference type="Proteomes" id="UP000231426">
    <property type="component" value="Unassembled WGS sequence"/>
</dbReference>
<keyword evidence="5 6" id="KW-0472">Membrane</keyword>
<feature type="transmembrane region" description="Helical" evidence="6">
    <location>
        <begin position="76"/>
        <end position="96"/>
    </location>
</feature>
<keyword evidence="4 6" id="KW-1133">Transmembrane helix</keyword>
<dbReference type="PANTHER" id="PTHR38459">
    <property type="entry name" value="PROPHAGE BACTOPRENOL-LINKED GLUCOSE TRANSLOCASE HOMOLOG"/>
    <property type="match status" value="1"/>
</dbReference>
<comment type="subcellular location">
    <subcellularLocation>
        <location evidence="1">Membrane</location>
        <topology evidence="1">Multi-pass membrane protein</topology>
    </subcellularLocation>
</comment>
<dbReference type="GO" id="GO:0005886">
    <property type="term" value="C:plasma membrane"/>
    <property type="evidence" value="ECO:0007669"/>
    <property type="project" value="TreeGrafter"/>
</dbReference>
<accession>A0A2M6W7L2</accession>
<dbReference type="Pfam" id="PF04138">
    <property type="entry name" value="GtrA_DPMS_TM"/>
    <property type="match status" value="1"/>
</dbReference>
<comment type="caution">
    <text evidence="8">The sequence shown here is derived from an EMBL/GenBank/DDBJ whole genome shotgun (WGS) entry which is preliminary data.</text>
</comment>
<dbReference type="EMBL" id="PFBV01000002">
    <property type="protein sequence ID" value="PIT88747.1"/>
    <property type="molecule type" value="Genomic_DNA"/>
</dbReference>
<evidence type="ECO:0000313" key="8">
    <source>
        <dbReference type="EMBL" id="PIT88747.1"/>
    </source>
</evidence>
<protein>
    <recommendedName>
        <fullName evidence="7">GtrA/DPMS transmembrane domain-containing protein</fullName>
    </recommendedName>
</protein>
<dbReference type="InterPro" id="IPR007267">
    <property type="entry name" value="GtrA_DPMS_TM"/>
</dbReference>
<evidence type="ECO:0000256" key="4">
    <source>
        <dbReference type="ARBA" id="ARBA00022989"/>
    </source>
</evidence>
<evidence type="ECO:0000313" key="9">
    <source>
        <dbReference type="Proteomes" id="UP000231426"/>
    </source>
</evidence>
<dbReference type="AlphaFoldDB" id="A0A2M6W7L2"/>
<gene>
    <name evidence="8" type="ORF">COU29_00670</name>
</gene>
<feature type="domain" description="GtrA/DPMS transmembrane" evidence="7">
    <location>
        <begin position="12"/>
        <end position="126"/>
    </location>
</feature>
<evidence type="ECO:0000256" key="6">
    <source>
        <dbReference type="SAM" id="Phobius"/>
    </source>
</evidence>
<proteinExistence type="inferred from homology"/>
<evidence type="ECO:0000259" key="7">
    <source>
        <dbReference type="Pfam" id="PF04138"/>
    </source>
</evidence>
<evidence type="ECO:0000256" key="1">
    <source>
        <dbReference type="ARBA" id="ARBA00004141"/>
    </source>
</evidence>
<feature type="transmembrane region" description="Helical" evidence="6">
    <location>
        <begin position="34"/>
        <end position="56"/>
    </location>
</feature>
<keyword evidence="3 6" id="KW-0812">Transmembrane</keyword>
<dbReference type="InterPro" id="IPR051401">
    <property type="entry name" value="GtrA_CellWall_Glycosyl"/>
</dbReference>
<feature type="transmembrane region" description="Helical" evidence="6">
    <location>
        <begin position="10"/>
        <end position="28"/>
    </location>
</feature>
<organism evidence="8 9">
    <name type="scientific">Candidatus Magasanikbacteria bacterium CG10_big_fil_rev_8_21_14_0_10_36_32</name>
    <dbReference type="NCBI Taxonomy" id="1974646"/>
    <lineage>
        <taxon>Bacteria</taxon>
        <taxon>Candidatus Magasanikiibacteriota</taxon>
    </lineage>
</organism>
<comment type="similarity">
    <text evidence="2">Belongs to the GtrA family.</text>
</comment>
<feature type="transmembrane region" description="Helical" evidence="6">
    <location>
        <begin position="102"/>
        <end position="123"/>
    </location>
</feature>
<dbReference type="PANTHER" id="PTHR38459:SF1">
    <property type="entry name" value="PROPHAGE BACTOPRENOL-LINKED GLUCOSE TRANSLOCASE HOMOLOG"/>
    <property type="match status" value="1"/>
</dbReference>